<sequence>MLRRPPQGSGTGKEASGGNRDSKRALSWLGRREDDVVFVSSVNAGAAATFNGNWLGGRNTTVFNVVRKPTERRNSGGTPAALYRTSLSRVRLSISSFSSLSTNLPISNSKK</sequence>
<gene>
    <name evidence="2" type="ORF">LR48_Vigan04g060100</name>
</gene>
<name>A0A0L9UCB4_PHAAN</name>
<feature type="region of interest" description="Disordered" evidence="1">
    <location>
        <begin position="1"/>
        <end position="26"/>
    </location>
</feature>
<dbReference type="AlphaFoldDB" id="A0A0L9UCB4"/>
<dbReference type="Proteomes" id="UP000053144">
    <property type="component" value="Chromosome 4"/>
</dbReference>
<reference evidence="3" key="1">
    <citation type="journal article" date="2015" name="Proc. Natl. Acad. Sci. U.S.A.">
        <title>Genome sequencing of adzuki bean (Vigna angularis) provides insight into high starch and low fat accumulation and domestication.</title>
        <authorList>
            <person name="Yang K."/>
            <person name="Tian Z."/>
            <person name="Chen C."/>
            <person name="Luo L."/>
            <person name="Zhao B."/>
            <person name="Wang Z."/>
            <person name="Yu L."/>
            <person name="Li Y."/>
            <person name="Sun Y."/>
            <person name="Li W."/>
            <person name="Chen Y."/>
            <person name="Li Y."/>
            <person name="Zhang Y."/>
            <person name="Ai D."/>
            <person name="Zhao J."/>
            <person name="Shang C."/>
            <person name="Ma Y."/>
            <person name="Wu B."/>
            <person name="Wang M."/>
            <person name="Gao L."/>
            <person name="Sun D."/>
            <person name="Zhang P."/>
            <person name="Guo F."/>
            <person name="Wang W."/>
            <person name="Li Y."/>
            <person name="Wang J."/>
            <person name="Varshney R.K."/>
            <person name="Wang J."/>
            <person name="Ling H.Q."/>
            <person name="Wan P."/>
        </authorList>
    </citation>
    <scope>NUCLEOTIDE SEQUENCE</scope>
    <source>
        <strain evidence="3">cv. Jingnong 6</strain>
    </source>
</reference>
<proteinExistence type="predicted"/>
<evidence type="ECO:0000313" key="2">
    <source>
        <dbReference type="EMBL" id="KOM40403.1"/>
    </source>
</evidence>
<protein>
    <submittedName>
        <fullName evidence="2">Uncharacterized protein</fullName>
    </submittedName>
</protein>
<evidence type="ECO:0000313" key="3">
    <source>
        <dbReference type="Proteomes" id="UP000053144"/>
    </source>
</evidence>
<dbReference type="Gramene" id="KOM40403">
    <property type="protein sequence ID" value="KOM40403"/>
    <property type="gene ID" value="LR48_Vigan04g060100"/>
</dbReference>
<accession>A0A0L9UCB4</accession>
<dbReference type="EMBL" id="CM003374">
    <property type="protein sequence ID" value="KOM40403.1"/>
    <property type="molecule type" value="Genomic_DNA"/>
</dbReference>
<evidence type="ECO:0000256" key="1">
    <source>
        <dbReference type="SAM" id="MobiDB-lite"/>
    </source>
</evidence>
<organism evidence="2 3">
    <name type="scientific">Phaseolus angularis</name>
    <name type="common">Azuki bean</name>
    <name type="synonym">Vigna angularis</name>
    <dbReference type="NCBI Taxonomy" id="3914"/>
    <lineage>
        <taxon>Eukaryota</taxon>
        <taxon>Viridiplantae</taxon>
        <taxon>Streptophyta</taxon>
        <taxon>Embryophyta</taxon>
        <taxon>Tracheophyta</taxon>
        <taxon>Spermatophyta</taxon>
        <taxon>Magnoliopsida</taxon>
        <taxon>eudicotyledons</taxon>
        <taxon>Gunneridae</taxon>
        <taxon>Pentapetalae</taxon>
        <taxon>rosids</taxon>
        <taxon>fabids</taxon>
        <taxon>Fabales</taxon>
        <taxon>Fabaceae</taxon>
        <taxon>Papilionoideae</taxon>
        <taxon>50 kb inversion clade</taxon>
        <taxon>NPAAA clade</taxon>
        <taxon>indigoferoid/millettioid clade</taxon>
        <taxon>Phaseoleae</taxon>
        <taxon>Vigna</taxon>
    </lineage>
</organism>